<dbReference type="EMBL" id="CAJNBK010000004">
    <property type="protein sequence ID" value="CAE6729718.1"/>
    <property type="molecule type" value="Genomic_DNA"/>
</dbReference>
<dbReference type="InterPro" id="IPR015995">
    <property type="entry name" value="MlrC_N"/>
</dbReference>
<keyword evidence="1" id="KW-0645">Protease</keyword>
<protein>
    <recommendedName>
        <fullName evidence="1">Microcystinase C</fullName>
        <shortName evidence="1">MlrC</shortName>
    </recommendedName>
</protein>
<evidence type="ECO:0000259" key="2">
    <source>
        <dbReference type="Pfam" id="PF07171"/>
    </source>
</evidence>
<accession>A0ABN7L4C2</accession>
<feature type="domain" description="Microcystin LR degradation protein MlrC N-terminal" evidence="3">
    <location>
        <begin position="9"/>
        <end position="297"/>
    </location>
</feature>
<feature type="domain" description="Microcystin LR degradation protein MlrC C-terminal" evidence="2">
    <location>
        <begin position="308"/>
        <end position="485"/>
    </location>
</feature>
<comment type="similarity">
    <text evidence="1">Belongs to the peptidase M81 family.</text>
</comment>
<keyword evidence="1" id="KW-0479">Metal-binding</keyword>
<reference evidence="4 5" key="1">
    <citation type="submission" date="2021-02" db="EMBL/GenBank/DDBJ databases">
        <authorList>
            <person name="Vanwijnsberghe S."/>
        </authorList>
    </citation>
    <scope>NUCLEOTIDE SEQUENCE [LARGE SCALE GENOMIC DNA]</scope>
    <source>
        <strain evidence="4 5">LMG 31837</strain>
    </source>
</reference>
<evidence type="ECO:0000313" key="4">
    <source>
        <dbReference type="EMBL" id="CAE6729718.1"/>
    </source>
</evidence>
<evidence type="ECO:0000256" key="1">
    <source>
        <dbReference type="PIRNR" id="PIRNR012702"/>
    </source>
</evidence>
<dbReference type="Pfam" id="PF07364">
    <property type="entry name" value="DUF1485"/>
    <property type="match status" value="1"/>
</dbReference>
<dbReference type="InterPro" id="IPR009197">
    <property type="entry name" value="MlrC"/>
</dbReference>
<comment type="function">
    <text evidence="1">Involved in peptidolytic degradation of cyclic heptapeptide hepatotoxin microcystin (MC).</text>
</comment>
<organism evidence="4 5">
    <name type="scientific">Paraburkholderia haematera</name>
    <dbReference type="NCBI Taxonomy" id="2793077"/>
    <lineage>
        <taxon>Bacteria</taxon>
        <taxon>Pseudomonadati</taxon>
        <taxon>Pseudomonadota</taxon>
        <taxon>Betaproteobacteria</taxon>
        <taxon>Burkholderiales</taxon>
        <taxon>Burkholderiaceae</taxon>
        <taxon>Paraburkholderia</taxon>
    </lineage>
</organism>
<name>A0ABN7L4C2_9BURK</name>
<dbReference type="InterPro" id="IPR010799">
    <property type="entry name" value="MlrC_C"/>
</dbReference>
<dbReference type="PIRSF" id="PIRSF012702">
    <property type="entry name" value="UCP012702"/>
    <property type="match status" value="1"/>
</dbReference>
<comment type="caution">
    <text evidence="4">The sequence shown here is derived from an EMBL/GenBank/DDBJ whole genome shotgun (WGS) entry which is preliminary data.</text>
</comment>
<dbReference type="RefSeq" id="WP_211610840.1">
    <property type="nucleotide sequence ID" value="NZ_CAJNBK010000004.1"/>
</dbReference>
<dbReference type="Pfam" id="PF07171">
    <property type="entry name" value="MlrC_C"/>
    <property type="match status" value="1"/>
</dbReference>
<evidence type="ECO:0000259" key="3">
    <source>
        <dbReference type="Pfam" id="PF07364"/>
    </source>
</evidence>
<sequence length="513" mass="54988">MHNATTTLRFVVGGICHETNTYATEFTGYTPLSNFKCLVGDEVEAEYAGTNHTVGGYIEGAAALGVELTYSTVALAWPAGTIRASAYEHMKQAVLDGIRNALPVDGVLMAPHGAGVVEGIDDLEGDLLAAVRELVGDKVPIASVYDLHGQMTEQMRVNGDLTLPCRLYPHTDLGQRGLEAVELLARTVRGAIKPVTAMHQLPMLGMVMSTEPGLPTAHVNDLCMRMGERPGVIDCSWFHGFPYADIPAPCPTVVCTTDGDLELARRCADEVADWIWAHREAFRPRIVAPEEGVRQALAVESGLVVINENSDNPGGGAPGDATHLLRALLNAHLPPETACFVAIHDADVVQQAERARVGATIEVKLGGKLGKMQGTPIVAQAYVKAVTDGRFTSLPGSMLEGFQFDVGTSCRLIIEGVDVIVISRPTQTFDHAMLLLHGIDVKCRKIVALKSSNHFRAGFQALASAIITVDSPGLSSADVASFPRSRLAQHIWPLHEDVVRVGPEQVAHTTRDV</sequence>
<evidence type="ECO:0000313" key="5">
    <source>
        <dbReference type="Proteomes" id="UP000672526"/>
    </source>
</evidence>
<keyword evidence="1" id="KW-0482">Metalloprotease</keyword>
<dbReference type="Proteomes" id="UP000672526">
    <property type="component" value="Unassembled WGS sequence"/>
</dbReference>
<proteinExistence type="inferred from homology"/>
<comment type="cofactor">
    <cofactor evidence="1">
        <name>Zn(2+)</name>
        <dbReference type="ChEBI" id="CHEBI:29105"/>
    </cofactor>
    <text evidence="1">Binds 1 zinc ion per subunit.</text>
</comment>
<keyword evidence="1" id="KW-0378">Hydrolase</keyword>
<gene>
    <name evidence="4" type="ORF">R69888_01998</name>
</gene>
<keyword evidence="5" id="KW-1185">Reference proteome</keyword>